<dbReference type="GO" id="GO:0006412">
    <property type="term" value="P:translation"/>
    <property type="evidence" value="ECO:0007669"/>
    <property type="project" value="UniProtKB-UniRule"/>
</dbReference>
<evidence type="ECO:0000256" key="4">
    <source>
        <dbReference type="HAMAP-Rule" id="MF_00512"/>
    </source>
</evidence>
<keyword evidence="3 4" id="KW-0687">Ribonucleoprotein</keyword>
<dbReference type="Proteomes" id="UP000321408">
    <property type="component" value="Chromosome"/>
</dbReference>
<dbReference type="AlphaFoldDB" id="A0A5B9DFH9"/>
<dbReference type="GO" id="GO:1990904">
    <property type="term" value="C:ribonucleoprotein complex"/>
    <property type="evidence" value="ECO:0007669"/>
    <property type="project" value="UniProtKB-KW"/>
</dbReference>
<dbReference type="GO" id="GO:0003735">
    <property type="term" value="F:structural constituent of ribosome"/>
    <property type="evidence" value="ECO:0007669"/>
    <property type="project" value="InterPro"/>
</dbReference>
<evidence type="ECO:0000313" key="5">
    <source>
        <dbReference type="EMBL" id="QEE17543.1"/>
    </source>
</evidence>
<dbReference type="SMART" id="SM01405">
    <property type="entry name" value="Ribosomal_S6e"/>
    <property type="match status" value="1"/>
</dbReference>
<sequence length="135" mass="14818">MSEELTHKINISAGKDAPEEFRGQTKVIQLDPSKFPLVGKKIGETFNGGIIGLPGYELKITGGSDRGGIPMRMDVHGPIKRRILLSKGPCYKPKRKGIKRRKIVLGNEVTDGISQLNCVVTKFGKEKLFTAAKEN</sequence>
<comment type="similarity">
    <text evidence="1 4">Belongs to the eukaryotic ribosomal protein eS6 family.</text>
</comment>
<evidence type="ECO:0000256" key="2">
    <source>
        <dbReference type="ARBA" id="ARBA00022980"/>
    </source>
</evidence>
<organism evidence="5 6">
    <name type="scientific">Promethearchaeum syntrophicum</name>
    <dbReference type="NCBI Taxonomy" id="2594042"/>
    <lineage>
        <taxon>Archaea</taxon>
        <taxon>Promethearchaeati</taxon>
        <taxon>Promethearchaeota</taxon>
        <taxon>Promethearchaeia</taxon>
        <taxon>Promethearchaeales</taxon>
        <taxon>Promethearchaeaceae</taxon>
        <taxon>Promethearchaeum</taxon>
    </lineage>
</organism>
<dbReference type="InterPro" id="IPR001377">
    <property type="entry name" value="Ribosomal_eS6"/>
</dbReference>
<reference evidence="5 6" key="1">
    <citation type="journal article" date="2020" name="Nature">
        <title>Isolation of an archaeon at the prokaryote-eukaryote interface.</title>
        <authorList>
            <person name="Imachi H."/>
            <person name="Nobu M.K."/>
            <person name="Nakahara N."/>
            <person name="Morono Y."/>
            <person name="Ogawara M."/>
            <person name="Takaki Y."/>
            <person name="Takano Y."/>
            <person name="Uematsu K."/>
            <person name="Ikuta T."/>
            <person name="Ito M."/>
            <person name="Matsui Y."/>
            <person name="Miyazaki M."/>
            <person name="Murata K."/>
            <person name="Saito Y."/>
            <person name="Sakai S."/>
            <person name="Song C."/>
            <person name="Tasumi E."/>
            <person name="Yamanaka Y."/>
            <person name="Yamaguchi T."/>
            <person name="Kamagata Y."/>
            <person name="Tamaki H."/>
            <person name="Takai K."/>
        </authorList>
    </citation>
    <scope>NUCLEOTIDE SEQUENCE [LARGE SCALE GENOMIC DNA]</scope>
    <source>
        <strain evidence="5 6">MK-D1</strain>
    </source>
</reference>
<protein>
    <recommendedName>
        <fullName evidence="4">Small ribosomal subunit protein eS6</fullName>
    </recommendedName>
</protein>
<evidence type="ECO:0000313" key="6">
    <source>
        <dbReference type="Proteomes" id="UP000321408"/>
    </source>
</evidence>
<dbReference type="GeneID" id="41331348"/>
<dbReference type="InterPro" id="IPR020924">
    <property type="entry name" value="Ribosomal_eS6_arc"/>
</dbReference>
<dbReference type="KEGG" id="psyt:DSAG12_03380"/>
<accession>A0A5B9DFH9</accession>
<dbReference type="PANTHER" id="PTHR11502">
    <property type="entry name" value="40S RIBOSOMAL PROTEIN S6"/>
    <property type="match status" value="1"/>
</dbReference>
<dbReference type="EMBL" id="CP042905">
    <property type="protein sequence ID" value="QEE17543.1"/>
    <property type="molecule type" value="Genomic_DNA"/>
</dbReference>
<dbReference type="PROSITE" id="PS00578">
    <property type="entry name" value="RIBOSOMAL_S6E"/>
    <property type="match status" value="1"/>
</dbReference>
<keyword evidence="6" id="KW-1185">Reference proteome</keyword>
<gene>
    <name evidence="4" type="primary">rps6e</name>
    <name evidence="5" type="ORF">DSAG12_03380</name>
</gene>
<evidence type="ECO:0000256" key="3">
    <source>
        <dbReference type="ARBA" id="ARBA00023274"/>
    </source>
</evidence>
<proteinExistence type="inferred from homology"/>
<dbReference type="GO" id="GO:0005840">
    <property type="term" value="C:ribosome"/>
    <property type="evidence" value="ECO:0007669"/>
    <property type="project" value="UniProtKB-KW"/>
</dbReference>
<name>A0A5B9DFH9_9ARCH</name>
<dbReference type="OrthoDB" id="7793at2157"/>
<reference evidence="5 6" key="2">
    <citation type="journal article" date="2024" name="Int. J. Syst. Evol. Microbiol.">
        <title>Promethearchaeum syntrophicum gen. nov., sp. nov., an anaerobic, obligately syntrophic archaeon, the first isolate of the lineage 'Asgard' archaea, and proposal of the new archaeal phylum Promethearchaeota phyl. nov. and kingdom Promethearchaeati regn. nov.</title>
        <authorList>
            <person name="Imachi H."/>
            <person name="Nobu M.K."/>
            <person name="Kato S."/>
            <person name="Takaki Y."/>
            <person name="Miyazaki M."/>
            <person name="Miyata M."/>
            <person name="Ogawara M."/>
            <person name="Saito Y."/>
            <person name="Sakai S."/>
            <person name="Tahara Y.O."/>
            <person name="Takano Y."/>
            <person name="Tasumi E."/>
            <person name="Uematsu K."/>
            <person name="Yoshimura T."/>
            <person name="Itoh T."/>
            <person name="Ohkuma M."/>
            <person name="Takai K."/>
        </authorList>
    </citation>
    <scope>NUCLEOTIDE SEQUENCE [LARGE SCALE GENOMIC DNA]</scope>
    <source>
        <strain evidence="5 6">MK-D1</strain>
    </source>
</reference>
<dbReference type="RefSeq" id="WP_147664434.1">
    <property type="nucleotide sequence ID" value="NZ_CP042905.2"/>
</dbReference>
<keyword evidence="2 4" id="KW-0689">Ribosomal protein</keyword>
<dbReference type="Pfam" id="PF01092">
    <property type="entry name" value="Ribosomal_S6e"/>
    <property type="match status" value="1"/>
</dbReference>
<dbReference type="InterPro" id="IPR018282">
    <property type="entry name" value="Ribosomal_eS6_CS"/>
</dbReference>
<evidence type="ECO:0000256" key="1">
    <source>
        <dbReference type="ARBA" id="ARBA00009312"/>
    </source>
</evidence>
<dbReference type="HAMAP" id="MF_00512">
    <property type="entry name" value="Ribosomal_eS6"/>
    <property type="match status" value="1"/>
</dbReference>